<dbReference type="HOGENOM" id="CLU_1743761_0_0_1"/>
<reference evidence="2" key="1">
    <citation type="journal article" date="2011" name="Nature">
        <title>Genome sequence and analysis of the tuber crop potato.</title>
        <authorList>
            <consortium name="The Potato Genome Sequencing Consortium"/>
        </authorList>
    </citation>
    <scope>NUCLEOTIDE SEQUENCE [LARGE SCALE GENOMIC DNA]</scope>
    <source>
        <strain evidence="2">cv. DM1-3 516 R44</strain>
    </source>
</reference>
<dbReference type="AlphaFoldDB" id="M1DB43"/>
<sequence length="150" mass="16708">MTKFVMRVSDLVDNECRSAMLIPSINISSLMVHAEQIEEKKLKKMNKGVKRARTNDVNFSNAKSDGEYRPRTKQNLVGSQALRQSYCPKTTTITTTRGLDHELWEFSWSCLSLMEACQVGRATNQGTTGNTTGCGSIDEPSKWSLSLARG</sequence>
<evidence type="ECO:0000313" key="2">
    <source>
        <dbReference type="Proteomes" id="UP000011115"/>
    </source>
</evidence>
<dbReference type="Proteomes" id="UP000011115">
    <property type="component" value="Unassembled WGS sequence"/>
</dbReference>
<dbReference type="EnsemblPlants" id="PGSC0003DMT400086159">
    <property type="protein sequence ID" value="PGSC0003DMT400086159"/>
    <property type="gene ID" value="PGSC0003DMG400035730"/>
</dbReference>
<evidence type="ECO:0000313" key="1">
    <source>
        <dbReference type="EnsemblPlants" id="PGSC0003DMT400086159"/>
    </source>
</evidence>
<reference evidence="1" key="2">
    <citation type="submission" date="2015-06" db="UniProtKB">
        <authorList>
            <consortium name="EnsemblPlants"/>
        </authorList>
    </citation>
    <scope>IDENTIFICATION</scope>
    <source>
        <strain evidence="1">DM1-3 516 R44</strain>
    </source>
</reference>
<organism evidence="1 2">
    <name type="scientific">Solanum tuberosum</name>
    <name type="common">Potato</name>
    <dbReference type="NCBI Taxonomy" id="4113"/>
    <lineage>
        <taxon>Eukaryota</taxon>
        <taxon>Viridiplantae</taxon>
        <taxon>Streptophyta</taxon>
        <taxon>Embryophyta</taxon>
        <taxon>Tracheophyta</taxon>
        <taxon>Spermatophyta</taxon>
        <taxon>Magnoliopsida</taxon>
        <taxon>eudicotyledons</taxon>
        <taxon>Gunneridae</taxon>
        <taxon>Pentapetalae</taxon>
        <taxon>asterids</taxon>
        <taxon>lamiids</taxon>
        <taxon>Solanales</taxon>
        <taxon>Solanaceae</taxon>
        <taxon>Solanoideae</taxon>
        <taxon>Solaneae</taxon>
        <taxon>Solanum</taxon>
    </lineage>
</organism>
<dbReference type="Gramene" id="PGSC0003DMT400086159">
    <property type="protein sequence ID" value="PGSC0003DMT400086159"/>
    <property type="gene ID" value="PGSC0003DMG400035730"/>
</dbReference>
<dbReference type="InParanoid" id="M1DB43"/>
<keyword evidence="2" id="KW-1185">Reference proteome</keyword>
<protein>
    <recommendedName>
        <fullName evidence="3">Gag-pol polyprotein</fullName>
    </recommendedName>
</protein>
<dbReference type="PaxDb" id="4113-PGSC0003DMT400086159"/>
<evidence type="ECO:0008006" key="3">
    <source>
        <dbReference type="Google" id="ProtNLM"/>
    </source>
</evidence>
<name>M1DB43_SOLTU</name>
<accession>M1DB43</accession>
<proteinExistence type="predicted"/>